<dbReference type="PANTHER" id="PTHR45436:SF14">
    <property type="entry name" value="SENSOR PROTEIN QSEC"/>
    <property type="match status" value="1"/>
</dbReference>
<evidence type="ECO:0000313" key="17">
    <source>
        <dbReference type="Proteomes" id="UP000010792"/>
    </source>
</evidence>
<dbReference type="CDD" id="cd00075">
    <property type="entry name" value="HATPase"/>
    <property type="match status" value="1"/>
</dbReference>
<feature type="domain" description="Histidine kinase" evidence="14">
    <location>
        <begin position="242"/>
        <end position="442"/>
    </location>
</feature>
<keyword evidence="8" id="KW-0418">Kinase</keyword>
<keyword evidence="10 13" id="KW-1133">Transmembrane helix</keyword>
<evidence type="ECO:0000256" key="10">
    <source>
        <dbReference type="ARBA" id="ARBA00022989"/>
    </source>
</evidence>
<dbReference type="PROSITE" id="PS50109">
    <property type="entry name" value="HIS_KIN"/>
    <property type="match status" value="1"/>
</dbReference>
<reference evidence="16 17" key="1">
    <citation type="journal article" date="2013" name="Genome Biol. Evol.">
        <title>Life in an arsenic-containing gold mine: genome and physiology of the autotrophic arsenite-oxidizing bacterium rhizobium sp. NT-26.</title>
        <authorList>
            <person name="Andres J."/>
            <person name="Arsene-Ploetze F."/>
            <person name="Barbe V."/>
            <person name="Brochier-Armanet C."/>
            <person name="Cleiss-Arnold J."/>
            <person name="Coppee J.Y."/>
            <person name="Dillies M.A."/>
            <person name="Geist"/>
            <person name="L"/>
            <person name="Joublin A."/>
            <person name="Koechler S."/>
            <person name="Lassalle F."/>
            <person name="Marchal M."/>
            <person name="Medigue C."/>
            <person name="Muller D."/>
            <person name="Nesme X."/>
            <person name="Plewniak F."/>
            <person name="Proux C."/>
            <person name="Ramirez-Bahena M.H."/>
            <person name="Schenowitz C."/>
            <person name="Sismeiro O."/>
            <person name="Vallenet D."/>
            <person name="Santini J.M."/>
            <person name="Bertin P.N."/>
        </authorList>
    </citation>
    <scope>NUCLEOTIDE SEQUENCE [LARGE SCALE GENOMIC DNA]</scope>
    <source>
        <strain evidence="16 17">NT-26</strain>
    </source>
</reference>
<evidence type="ECO:0000259" key="15">
    <source>
        <dbReference type="PROSITE" id="PS50885"/>
    </source>
</evidence>
<dbReference type="SUPFAM" id="SSF47384">
    <property type="entry name" value="Homodimeric domain of signal transducing histidine kinase"/>
    <property type="match status" value="1"/>
</dbReference>
<comment type="catalytic activity">
    <reaction evidence="1">
        <text>ATP + protein L-histidine = ADP + protein N-phospho-L-histidine.</text>
        <dbReference type="EC" id="2.7.13.3"/>
    </reaction>
</comment>
<evidence type="ECO:0000259" key="14">
    <source>
        <dbReference type="PROSITE" id="PS50109"/>
    </source>
</evidence>
<evidence type="ECO:0000256" key="11">
    <source>
        <dbReference type="ARBA" id="ARBA00023012"/>
    </source>
</evidence>
<evidence type="ECO:0000256" key="8">
    <source>
        <dbReference type="ARBA" id="ARBA00022777"/>
    </source>
</evidence>
<dbReference type="InterPro" id="IPR003594">
    <property type="entry name" value="HATPase_dom"/>
</dbReference>
<dbReference type="AlphaFoldDB" id="L0NI59"/>
<dbReference type="InterPro" id="IPR036097">
    <property type="entry name" value="HisK_dim/P_sf"/>
</dbReference>
<evidence type="ECO:0000256" key="4">
    <source>
        <dbReference type="ARBA" id="ARBA00022553"/>
    </source>
</evidence>
<dbReference type="Gene3D" id="3.30.565.10">
    <property type="entry name" value="Histidine kinase-like ATPase, C-terminal domain"/>
    <property type="match status" value="1"/>
</dbReference>
<keyword evidence="11" id="KW-0902">Two-component regulatory system</keyword>
<evidence type="ECO:0000256" key="5">
    <source>
        <dbReference type="ARBA" id="ARBA00022679"/>
    </source>
</evidence>
<dbReference type="RefSeq" id="WP_052639726.1">
    <property type="nucleotide sequence ID" value="NZ_FO082820.1"/>
</dbReference>
<dbReference type="SUPFAM" id="SSF55874">
    <property type="entry name" value="ATPase domain of HSP90 chaperone/DNA topoisomerase II/histidine kinase"/>
    <property type="match status" value="1"/>
</dbReference>
<dbReference type="GO" id="GO:0000155">
    <property type="term" value="F:phosphorelay sensor kinase activity"/>
    <property type="evidence" value="ECO:0007669"/>
    <property type="project" value="InterPro"/>
</dbReference>
<dbReference type="GO" id="GO:0005886">
    <property type="term" value="C:plasma membrane"/>
    <property type="evidence" value="ECO:0007669"/>
    <property type="project" value="TreeGrafter"/>
</dbReference>
<feature type="transmembrane region" description="Helical" evidence="13">
    <location>
        <begin position="6"/>
        <end position="29"/>
    </location>
</feature>
<comment type="subcellular location">
    <subcellularLocation>
        <location evidence="2">Membrane</location>
        <topology evidence="2">Multi-pass membrane protein</topology>
    </subcellularLocation>
</comment>
<evidence type="ECO:0000256" key="2">
    <source>
        <dbReference type="ARBA" id="ARBA00004141"/>
    </source>
</evidence>
<evidence type="ECO:0000313" key="16">
    <source>
        <dbReference type="EMBL" id="CCF20765.1"/>
    </source>
</evidence>
<feature type="domain" description="HAMP" evidence="15">
    <location>
        <begin position="182"/>
        <end position="234"/>
    </location>
</feature>
<dbReference type="SMART" id="SM00388">
    <property type="entry name" value="HisKA"/>
    <property type="match status" value="1"/>
</dbReference>
<dbReference type="OrthoDB" id="9809766at2"/>
<keyword evidence="12 13" id="KW-0472">Membrane</keyword>
<keyword evidence="17" id="KW-1185">Reference proteome</keyword>
<sequence length="455" mass="49266">MNSIRIRLFAILIATTGAVWLFAAAWIYASTQAEVERVLDARLMEAARMVSSLITDHQIDPSAAANAATADAPPSPFKEAGGSYSRQLSCQIWSLQGSLVSRSESAPATSLASHTDGFEETEIDGERWRVYAVVNPTLGVRVLVGDSLEIRDRLIGDVIKGLLVPGVVILPILAGLIWLSVSRGLAPLTRIAEGLAGRSASELHPIDAGSVPREVRPVVRALNSLFGRVAEARDRERSFTAYAAHELKTPLAGLKTQAQVALRTDNPTIQREALSRISTSVDRTSRMVRQLIDLAAVDASQGFARRELVDVAVLVGEIASELETQLAANEVHVAMELADRAQHPAVLQTDRVLLRLVIRNLLENAIQHSPKRTEVRCRVIARPSEVVVEILDQGPGISVADEARVTERFFRGSKAHGHGSGLGLSIVQMALDRLGGSLTFERGGRWFVARASFLT</sequence>
<dbReference type="InterPro" id="IPR036890">
    <property type="entry name" value="HATPase_C_sf"/>
</dbReference>
<dbReference type="Pfam" id="PF00512">
    <property type="entry name" value="HisKA"/>
    <property type="match status" value="1"/>
</dbReference>
<evidence type="ECO:0000256" key="12">
    <source>
        <dbReference type="ARBA" id="ARBA00023136"/>
    </source>
</evidence>
<dbReference type="STRING" id="1125847.NT26_3041"/>
<dbReference type="PRINTS" id="PR00344">
    <property type="entry name" value="BCTRLSENSOR"/>
</dbReference>
<dbReference type="InterPro" id="IPR004358">
    <property type="entry name" value="Sig_transdc_His_kin-like_C"/>
</dbReference>
<dbReference type="InterPro" id="IPR003661">
    <property type="entry name" value="HisK_dim/P_dom"/>
</dbReference>
<dbReference type="KEGG" id="rht:NT26_3041"/>
<proteinExistence type="predicted"/>
<organism evidence="16 17">
    <name type="scientific">Pseudorhizobium banfieldiae</name>
    <dbReference type="NCBI Taxonomy" id="1125847"/>
    <lineage>
        <taxon>Bacteria</taxon>
        <taxon>Pseudomonadati</taxon>
        <taxon>Pseudomonadota</taxon>
        <taxon>Alphaproteobacteria</taxon>
        <taxon>Hyphomicrobiales</taxon>
        <taxon>Rhizobiaceae</taxon>
        <taxon>Rhizobium/Agrobacterium group</taxon>
        <taxon>Pseudorhizobium</taxon>
    </lineage>
</organism>
<dbReference type="GO" id="GO:0005524">
    <property type="term" value="F:ATP binding"/>
    <property type="evidence" value="ECO:0007669"/>
    <property type="project" value="UniProtKB-KW"/>
</dbReference>
<evidence type="ECO:0000256" key="9">
    <source>
        <dbReference type="ARBA" id="ARBA00022840"/>
    </source>
</evidence>
<protein>
    <recommendedName>
        <fullName evidence="3">histidine kinase</fullName>
        <ecNumber evidence="3">2.7.13.3</ecNumber>
    </recommendedName>
</protein>
<dbReference type="PROSITE" id="PS50885">
    <property type="entry name" value="HAMP"/>
    <property type="match status" value="1"/>
</dbReference>
<evidence type="ECO:0000256" key="13">
    <source>
        <dbReference type="SAM" id="Phobius"/>
    </source>
</evidence>
<evidence type="ECO:0000256" key="7">
    <source>
        <dbReference type="ARBA" id="ARBA00022741"/>
    </source>
</evidence>
<dbReference type="SMART" id="SM00387">
    <property type="entry name" value="HATPase_c"/>
    <property type="match status" value="1"/>
</dbReference>
<dbReference type="Pfam" id="PF02518">
    <property type="entry name" value="HATPase_c"/>
    <property type="match status" value="1"/>
</dbReference>
<evidence type="ECO:0000256" key="6">
    <source>
        <dbReference type="ARBA" id="ARBA00022692"/>
    </source>
</evidence>
<dbReference type="CDD" id="cd00082">
    <property type="entry name" value="HisKA"/>
    <property type="match status" value="1"/>
</dbReference>
<dbReference type="InterPro" id="IPR003660">
    <property type="entry name" value="HAMP_dom"/>
</dbReference>
<evidence type="ECO:0000256" key="3">
    <source>
        <dbReference type="ARBA" id="ARBA00012438"/>
    </source>
</evidence>
<dbReference type="Gene3D" id="1.10.287.130">
    <property type="match status" value="1"/>
</dbReference>
<name>L0NI59_9HYPH</name>
<dbReference type="PANTHER" id="PTHR45436">
    <property type="entry name" value="SENSOR HISTIDINE KINASE YKOH"/>
    <property type="match status" value="1"/>
</dbReference>
<gene>
    <name evidence="16" type="ORF">NT26_3041</name>
</gene>
<dbReference type="EMBL" id="FO082820">
    <property type="protein sequence ID" value="CCF20765.1"/>
    <property type="molecule type" value="Genomic_DNA"/>
</dbReference>
<evidence type="ECO:0000256" key="1">
    <source>
        <dbReference type="ARBA" id="ARBA00000085"/>
    </source>
</evidence>
<dbReference type="Pfam" id="PF08521">
    <property type="entry name" value="2CSK_N"/>
    <property type="match status" value="1"/>
</dbReference>
<keyword evidence="6 13" id="KW-0812">Transmembrane</keyword>
<keyword evidence="7" id="KW-0547">Nucleotide-binding</keyword>
<dbReference type="Proteomes" id="UP000010792">
    <property type="component" value="Chromosome"/>
</dbReference>
<keyword evidence="9" id="KW-0067">ATP-binding</keyword>
<accession>L0NI59</accession>
<dbReference type="InterPro" id="IPR013727">
    <property type="entry name" value="2CSK_N"/>
</dbReference>
<dbReference type="InterPro" id="IPR050428">
    <property type="entry name" value="TCS_sensor_his_kinase"/>
</dbReference>
<dbReference type="InterPro" id="IPR005467">
    <property type="entry name" value="His_kinase_dom"/>
</dbReference>
<keyword evidence="5 16" id="KW-0808">Transferase</keyword>
<dbReference type="EC" id="2.7.13.3" evidence="3"/>
<keyword evidence="4" id="KW-0597">Phosphoprotein</keyword>